<dbReference type="Proteomes" id="UP000217209">
    <property type="component" value="Chromosome"/>
</dbReference>
<feature type="compositionally biased region" description="Polar residues" evidence="1">
    <location>
        <begin position="51"/>
        <end position="67"/>
    </location>
</feature>
<keyword evidence="2" id="KW-0732">Signal</keyword>
<evidence type="ECO:0000313" key="4">
    <source>
        <dbReference type="EMBL" id="AQQ14934.1"/>
    </source>
</evidence>
<dbReference type="InterPro" id="IPR025442">
    <property type="entry name" value="DUF4185"/>
</dbReference>
<feature type="signal peptide" evidence="2">
    <location>
        <begin position="1"/>
        <end position="33"/>
    </location>
</feature>
<name>A0A1Q2HVS7_9CORY</name>
<keyword evidence="5" id="KW-1185">Reference proteome</keyword>
<protein>
    <recommendedName>
        <fullName evidence="3">DUF4185 domain-containing protein</fullName>
    </recommendedName>
</protein>
<sequence length="483" mass="51818" precursor="true">MSRTPLPRLTGAVSAATASALILTATVVPDALAQSSSSSGLSSELSSSSGPTVDNSAPPQKQASQPYTMPDGTVVQIMDDVAGKHSRHVGLGATDLGTMAPLGGGEFAMIFGDSFSGQRFGEGDWMSPVGVVARMNEDGFIEIIRPLNRGERVEQTVGYLHEDELTLIPSDVINLDGTLYMQAMWNHGIGNVRDTEIFKSTDGGKSWSSIGTTSADYMSGMGNLISWEKGPDGYIYVVSTQFKRDDPVYLSRFREQDIADRSKWQLFDPASGKWGDSGAPILSGSNIEAGEMNLRYIQGKWVLVMFNEATLAIEVRISDTLAQDWANVPVATVAKHGPWSNAQTPGNFSQPYGGYIVPGSTIADMDIVVSQWNTDTHARYMSTQFNVKGLDKFFGINSAALPADETLSVTERPAAQVIPETQAEDSLVEQKPQRMTLSSESNDSATTAVIVLSILAVLGGVATVALPTVRPLLPPQVQQMLPF</sequence>
<dbReference type="OrthoDB" id="4789771at2"/>
<dbReference type="RefSeq" id="WP_095659697.1">
    <property type="nucleotide sequence ID" value="NZ_BAAAKB010000006.1"/>
</dbReference>
<evidence type="ECO:0000313" key="5">
    <source>
        <dbReference type="Proteomes" id="UP000217209"/>
    </source>
</evidence>
<gene>
    <name evidence="4" type="ORF">CGLAU_04800</name>
</gene>
<dbReference type="CDD" id="cd15482">
    <property type="entry name" value="Sialidase_non-viral"/>
    <property type="match status" value="1"/>
</dbReference>
<reference evidence="4 5" key="1">
    <citation type="submission" date="2016-12" db="EMBL/GenBank/DDBJ databases">
        <authorList>
            <person name="Song W.-J."/>
            <person name="Kurnit D.M."/>
        </authorList>
    </citation>
    <scope>NUCLEOTIDE SEQUENCE [LARGE SCALE GENOMIC DNA]</scope>
    <source>
        <strain evidence="4 5">DSM 30827</strain>
    </source>
</reference>
<evidence type="ECO:0000259" key="3">
    <source>
        <dbReference type="Pfam" id="PF13810"/>
    </source>
</evidence>
<dbReference type="KEGG" id="cgv:CGLAU_04800"/>
<dbReference type="AlphaFoldDB" id="A0A1Q2HVS7"/>
<proteinExistence type="predicted"/>
<dbReference type="EMBL" id="CP019688">
    <property type="protein sequence ID" value="AQQ14934.1"/>
    <property type="molecule type" value="Genomic_DNA"/>
</dbReference>
<organism evidence="4 5">
    <name type="scientific">Corynebacterium glaucum</name>
    <dbReference type="NCBI Taxonomy" id="187491"/>
    <lineage>
        <taxon>Bacteria</taxon>
        <taxon>Bacillati</taxon>
        <taxon>Actinomycetota</taxon>
        <taxon>Actinomycetes</taxon>
        <taxon>Mycobacteriales</taxon>
        <taxon>Corynebacteriaceae</taxon>
        <taxon>Corynebacterium</taxon>
    </lineage>
</organism>
<dbReference type="SUPFAM" id="SSF50939">
    <property type="entry name" value="Sialidases"/>
    <property type="match status" value="1"/>
</dbReference>
<dbReference type="Pfam" id="PF13810">
    <property type="entry name" value="DUF4185"/>
    <property type="match status" value="1"/>
</dbReference>
<evidence type="ECO:0000256" key="1">
    <source>
        <dbReference type="SAM" id="MobiDB-lite"/>
    </source>
</evidence>
<accession>A0A1Q2HVS7</accession>
<feature type="chain" id="PRO_5013201990" description="DUF4185 domain-containing protein" evidence="2">
    <location>
        <begin position="34"/>
        <end position="483"/>
    </location>
</feature>
<evidence type="ECO:0000256" key="2">
    <source>
        <dbReference type="SAM" id="SignalP"/>
    </source>
</evidence>
<feature type="domain" description="DUF4185" evidence="3">
    <location>
        <begin position="85"/>
        <end position="385"/>
    </location>
</feature>
<feature type="compositionally biased region" description="Low complexity" evidence="1">
    <location>
        <begin position="35"/>
        <end position="50"/>
    </location>
</feature>
<dbReference type="InterPro" id="IPR036278">
    <property type="entry name" value="Sialidase_sf"/>
</dbReference>
<feature type="region of interest" description="Disordered" evidence="1">
    <location>
        <begin position="35"/>
        <end position="68"/>
    </location>
</feature>